<dbReference type="NCBIfam" id="TIGR01901">
    <property type="entry name" value="adhes_NPXG"/>
    <property type="match status" value="1"/>
</dbReference>
<dbReference type="Gene3D" id="2.160.20.10">
    <property type="entry name" value="Single-stranded right-handed beta-helix, Pectin lyase-like"/>
    <property type="match status" value="1"/>
</dbReference>
<evidence type="ECO:0000313" key="3">
    <source>
        <dbReference type="EMBL" id="MCP2731222.1"/>
    </source>
</evidence>
<dbReference type="InterPro" id="IPR008638">
    <property type="entry name" value="FhaB/CdiA-like_TPS"/>
</dbReference>
<feature type="domain" description="Filamentous haemagglutinin FhaB/tRNA nuclease CdiA-like TPS" evidence="2">
    <location>
        <begin position="20"/>
        <end position="134"/>
    </location>
</feature>
<gene>
    <name evidence="3" type="ORF">NJ959_22620</name>
</gene>
<dbReference type="SUPFAM" id="SSF51126">
    <property type="entry name" value="Pectin lyase-like"/>
    <property type="match status" value="1"/>
</dbReference>
<dbReference type="InterPro" id="IPR012334">
    <property type="entry name" value="Pectin_lyas_fold"/>
</dbReference>
<dbReference type="Pfam" id="PF05860">
    <property type="entry name" value="TPS"/>
    <property type="match status" value="1"/>
</dbReference>
<accession>A0AAE3KU79</accession>
<dbReference type="AlphaFoldDB" id="A0AAE3KU79"/>
<proteinExistence type="predicted"/>
<keyword evidence="4" id="KW-1185">Reference proteome</keyword>
<feature type="compositionally biased region" description="Polar residues" evidence="1">
    <location>
        <begin position="556"/>
        <end position="571"/>
    </location>
</feature>
<feature type="compositionally biased region" description="Low complexity" evidence="1">
    <location>
        <begin position="590"/>
        <end position="604"/>
    </location>
</feature>
<dbReference type="EMBL" id="JAMZMM010000298">
    <property type="protein sequence ID" value="MCP2731222.1"/>
    <property type="molecule type" value="Genomic_DNA"/>
</dbReference>
<protein>
    <submittedName>
        <fullName evidence="3">Filamentous hemagglutinin N-terminal domain-containing protein</fullName>
    </submittedName>
</protein>
<reference evidence="3" key="1">
    <citation type="submission" date="2022-06" db="EMBL/GenBank/DDBJ databases">
        <title>New cyanobacteria of genus Symplocastrum in benthos of Lake Baikal.</title>
        <authorList>
            <person name="Sorokovikova E."/>
            <person name="Tikhonova I."/>
            <person name="Krasnopeev A."/>
            <person name="Evseev P."/>
            <person name="Gladkikh A."/>
            <person name="Belykh O."/>
        </authorList>
    </citation>
    <scope>NUCLEOTIDE SEQUENCE</scope>
    <source>
        <strain evidence="3">BBK-W-15</strain>
    </source>
</reference>
<comment type="caution">
    <text evidence="3">The sequence shown here is derived from an EMBL/GenBank/DDBJ whole genome shotgun (WGS) entry which is preliminary data.</text>
</comment>
<dbReference type="SMART" id="SM00912">
    <property type="entry name" value="Haemagg_act"/>
    <property type="match status" value="1"/>
</dbReference>
<name>A0AAE3KU79_9CYAN</name>
<sequence length="604" mass="60610">MAVLCLENFPLTVLAQSIVPANDGTNTIVQPNGSRFDITGGQTSADGANLFHSLSQFGLDANQIANFISTPSIQNILSRVTGGNPSVINGLIQVTGGNANLFLMNPAGVLFGANASLNVPASFTATTATNIGIGNGYFNASGVNNYASLMGTPSSLSFATSQTPGAIINGGNLAVGEGANLTLVGGTVVSIGNLSAPGGQIVVETVPDQSMVRISQPGHLLSLEISTPTSSITPLSLPELLTGSSSVSGIGVNSFGQVELTGAGIPIENGDVAVKSAISHTATLSAQHNLTLVESQLETTGDLNLLAQDTVRIRDSVTNSFLAQAGGNLYIRGNLGIDILALNHPVTPFQSGGDLSLVSDGIISGDAHFASGRQFSILNLAGNPGIFISLYDPIISANGDVTFGDYIGVALKVESTGSISAGNITITGPDTSLSGSDPDIAILTSSPSIILRAGLTSLVNSPNVPTTKEGTNFTSSTPSTVGSITVTSIDTSAKNKETAGTVILSSANGNITSGTITANIPNKGTAGDVTLTALGSITYGEINAKSRSNSEKGTPGQITITAGSNPSQSYTGFAAGNTIGTTINPPPGTNPGTTPGTNPGTNPG</sequence>
<feature type="region of interest" description="Disordered" evidence="1">
    <location>
        <begin position="546"/>
        <end position="604"/>
    </location>
</feature>
<evidence type="ECO:0000313" key="4">
    <source>
        <dbReference type="Proteomes" id="UP001204953"/>
    </source>
</evidence>
<evidence type="ECO:0000259" key="2">
    <source>
        <dbReference type="SMART" id="SM00912"/>
    </source>
</evidence>
<dbReference type="InterPro" id="IPR011050">
    <property type="entry name" value="Pectin_lyase_fold/virulence"/>
</dbReference>
<organism evidence="3 4">
    <name type="scientific">Limnofasciculus baicalensis BBK-W-15</name>
    <dbReference type="NCBI Taxonomy" id="2699891"/>
    <lineage>
        <taxon>Bacteria</taxon>
        <taxon>Bacillati</taxon>
        <taxon>Cyanobacteriota</taxon>
        <taxon>Cyanophyceae</taxon>
        <taxon>Coleofasciculales</taxon>
        <taxon>Coleofasciculaceae</taxon>
        <taxon>Limnofasciculus</taxon>
        <taxon>Limnofasciculus baicalensis</taxon>
    </lineage>
</organism>
<evidence type="ECO:0000256" key="1">
    <source>
        <dbReference type="SAM" id="MobiDB-lite"/>
    </source>
</evidence>
<dbReference type="Proteomes" id="UP001204953">
    <property type="component" value="Unassembled WGS sequence"/>
</dbReference>
<feature type="non-terminal residue" evidence="3">
    <location>
        <position position="604"/>
    </location>
</feature>